<keyword evidence="5 8" id="KW-0812">Transmembrane</keyword>
<feature type="transmembrane region" description="Helical" evidence="8">
    <location>
        <begin position="270"/>
        <end position="295"/>
    </location>
</feature>
<dbReference type="AlphaFoldDB" id="A0A1A5YQQ4"/>
<comment type="subcellular location">
    <subcellularLocation>
        <location evidence="1">Membrane</location>
        <topology evidence="1">Multi-pass membrane protein</topology>
    </subcellularLocation>
</comment>
<comment type="similarity">
    <text evidence="2">Belongs to the amino acid-polyamine-organocation (APC) superfamily. Spore germination protein (SGP) (TC 2.A.3.9) family.</text>
</comment>
<accession>A0A1A5YQQ4</accession>
<sequence>MLESGRISNRQLIVLLLLAQIGDMILIYPAVITFFAHQDAWLSTVIGIPIGLLSILIMLKFYQLQPGKTLIEAMTGIWGNWIGGLFNLWYLFFFFVLTSIATREVGDFLTTQIIPSTPIRIVHLMFVLLLVWGVLHGLESIARTGEILLPLVTLFIVFLVICILPQADFDRVKPILSSGWLPLAKGMSVTIAYPYGELAAIMMLLPYTAKSQHRKRDIIITTIIGGLLLGSIVMISIMVLGAFFTQHNIYASFTLSQRISIGNFLERIEAIMATVWIISTYFKAVIYLYCFLLGTAQFLKLKTFRPLILPTGMMLFGMAIIIAPNITYYVSLIVYYWIDWDITCSTIIPLIAILAYKIRNRGNNGMLKPTG</sequence>
<keyword evidence="10" id="KW-1185">Reference proteome</keyword>
<protein>
    <submittedName>
        <fullName evidence="9">Spore gernimation protein</fullName>
    </submittedName>
</protein>
<organism evidence="9 10">
    <name type="scientific">Paenibacillus oryzae</name>
    <dbReference type="NCBI Taxonomy" id="1844972"/>
    <lineage>
        <taxon>Bacteria</taxon>
        <taxon>Bacillati</taxon>
        <taxon>Bacillota</taxon>
        <taxon>Bacilli</taxon>
        <taxon>Bacillales</taxon>
        <taxon>Paenibacillaceae</taxon>
        <taxon>Paenibacillus</taxon>
    </lineage>
</organism>
<dbReference type="NCBIfam" id="TIGR00912">
    <property type="entry name" value="2A0309"/>
    <property type="match status" value="1"/>
</dbReference>
<dbReference type="GO" id="GO:0016020">
    <property type="term" value="C:membrane"/>
    <property type="evidence" value="ECO:0007669"/>
    <property type="project" value="UniProtKB-SubCell"/>
</dbReference>
<feature type="transmembrane region" description="Helical" evidence="8">
    <location>
        <begin position="80"/>
        <end position="101"/>
    </location>
</feature>
<dbReference type="Pfam" id="PF03845">
    <property type="entry name" value="Spore_permease"/>
    <property type="match status" value="1"/>
</dbReference>
<name>A0A1A5YQQ4_9BACL</name>
<feature type="transmembrane region" description="Helical" evidence="8">
    <location>
        <begin position="307"/>
        <end position="328"/>
    </location>
</feature>
<reference evidence="9 10" key="1">
    <citation type="submission" date="2016-05" db="EMBL/GenBank/DDBJ databases">
        <title>Paenibacillus oryzae. sp. nov., isolated from the rice root.</title>
        <authorList>
            <person name="Zhang J."/>
            <person name="Zhang X."/>
        </authorList>
    </citation>
    <scope>NUCLEOTIDE SEQUENCE [LARGE SCALE GENOMIC DNA]</scope>
    <source>
        <strain evidence="9 10">1DrF-4</strain>
    </source>
</reference>
<evidence type="ECO:0000313" key="9">
    <source>
        <dbReference type="EMBL" id="OBR67952.1"/>
    </source>
</evidence>
<dbReference type="PANTHER" id="PTHR34975:SF2">
    <property type="entry name" value="SPORE GERMINATION PROTEIN A2"/>
    <property type="match status" value="1"/>
</dbReference>
<feature type="transmembrane region" description="Helical" evidence="8">
    <location>
        <begin position="12"/>
        <end position="35"/>
    </location>
</feature>
<evidence type="ECO:0000256" key="4">
    <source>
        <dbReference type="ARBA" id="ARBA00022544"/>
    </source>
</evidence>
<dbReference type="Proteomes" id="UP000092024">
    <property type="component" value="Unassembled WGS sequence"/>
</dbReference>
<evidence type="ECO:0000256" key="2">
    <source>
        <dbReference type="ARBA" id="ARBA00007998"/>
    </source>
</evidence>
<feature type="transmembrane region" description="Helical" evidence="8">
    <location>
        <begin position="113"/>
        <end position="135"/>
    </location>
</feature>
<dbReference type="EMBL" id="LYPA01000030">
    <property type="protein sequence ID" value="OBR67952.1"/>
    <property type="molecule type" value="Genomic_DNA"/>
</dbReference>
<evidence type="ECO:0000256" key="3">
    <source>
        <dbReference type="ARBA" id="ARBA00022448"/>
    </source>
</evidence>
<dbReference type="RefSeq" id="WP_068679876.1">
    <property type="nucleotide sequence ID" value="NZ_LYPA01000030.1"/>
</dbReference>
<evidence type="ECO:0000256" key="1">
    <source>
        <dbReference type="ARBA" id="ARBA00004141"/>
    </source>
</evidence>
<keyword evidence="7 8" id="KW-0472">Membrane</keyword>
<evidence type="ECO:0000256" key="5">
    <source>
        <dbReference type="ARBA" id="ARBA00022692"/>
    </source>
</evidence>
<feature type="transmembrane region" description="Helical" evidence="8">
    <location>
        <begin position="147"/>
        <end position="167"/>
    </location>
</feature>
<dbReference type="PANTHER" id="PTHR34975">
    <property type="entry name" value="SPORE GERMINATION PROTEIN A2"/>
    <property type="match status" value="1"/>
</dbReference>
<dbReference type="InterPro" id="IPR004761">
    <property type="entry name" value="Spore_GerAB"/>
</dbReference>
<keyword evidence="6 8" id="KW-1133">Transmembrane helix</keyword>
<evidence type="ECO:0000256" key="6">
    <source>
        <dbReference type="ARBA" id="ARBA00022989"/>
    </source>
</evidence>
<gene>
    <name evidence="9" type="ORF">A7K91_18640</name>
</gene>
<comment type="caution">
    <text evidence="9">The sequence shown here is derived from an EMBL/GenBank/DDBJ whole genome shotgun (WGS) entry which is preliminary data.</text>
</comment>
<keyword evidence="4" id="KW-0309">Germination</keyword>
<dbReference type="GO" id="GO:0009847">
    <property type="term" value="P:spore germination"/>
    <property type="evidence" value="ECO:0007669"/>
    <property type="project" value="InterPro"/>
</dbReference>
<feature type="transmembrane region" description="Helical" evidence="8">
    <location>
        <begin position="219"/>
        <end position="244"/>
    </location>
</feature>
<feature type="transmembrane region" description="Helical" evidence="8">
    <location>
        <begin position="187"/>
        <end position="207"/>
    </location>
</feature>
<evidence type="ECO:0000256" key="7">
    <source>
        <dbReference type="ARBA" id="ARBA00023136"/>
    </source>
</evidence>
<dbReference type="STRING" id="1844972.A7K91_18640"/>
<feature type="transmembrane region" description="Helical" evidence="8">
    <location>
        <begin position="41"/>
        <end position="59"/>
    </location>
</feature>
<evidence type="ECO:0000256" key="8">
    <source>
        <dbReference type="SAM" id="Phobius"/>
    </source>
</evidence>
<feature type="transmembrane region" description="Helical" evidence="8">
    <location>
        <begin position="334"/>
        <end position="356"/>
    </location>
</feature>
<evidence type="ECO:0000313" key="10">
    <source>
        <dbReference type="Proteomes" id="UP000092024"/>
    </source>
</evidence>
<proteinExistence type="inferred from homology"/>
<keyword evidence="3" id="KW-0813">Transport</keyword>
<dbReference type="OrthoDB" id="2078716at2"/>